<dbReference type="InterPro" id="IPR006120">
    <property type="entry name" value="Resolvase_HTH_dom"/>
</dbReference>
<evidence type="ECO:0000256" key="6">
    <source>
        <dbReference type="PROSITE-ProRule" id="PRU10137"/>
    </source>
</evidence>
<dbReference type="Pfam" id="PF02796">
    <property type="entry name" value="HTH_7"/>
    <property type="match status" value="1"/>
</dbReference>
<evidence type="ECO:0000256" key="5">
    <source>
        <dbReference type="PIRSR" id="PIRSR606118-50"/>
    </source>
</evidence>
<dbReference type="Gene3D" id="3.40.50.1390">
    <property type="entry name" value="Resolvase, N-terminal catalytic domain"/>
    <property type="match status" value="1"/>
</dbReference>
<evidence type="ECO:0000256" key="1">
    <source>
        <dbReference type="ARBA" id="ARBA00009913"/>
    </source>
</evidence>
<dbReference type="CDD" id="cd03768">
    <property type="entry name" value="SR_ResInv"/>
    <property type="match status" value="1"/>
</dbReference>
<dbReference type="eggNOG" id="COG1961">
    <property type="taxonomic scope" value="Bacteria"/>
</dbReference>
<proteinExistence type="inferred from homology"/>
<evidence type="ECO:0000313" key="9">
    <source>
        <dbReference type="Proteomes" id="UP000013523"/>
    </source>
</evidence>
<dbReference type="InterPro" id="IPR006118">
    <property type="entry name" value="Recombinase_CS"/>
</dbReference>
<dbReference type="STRING" id="86416.Clopa_1891"/>
<name>R4K504_CLOPA</name>
<dbReference type="PANTHER" id="PTHR30461">
    <property type="entry name" value="DNA-INVERTASE FROM LAMBDOID PROPHAGE"/>
    <property type="match status" value="1"/>
</dbReference>
<dbReference type="EMBL" id="CP003261">
    <property type="protein sequence ID" value="AGK96791.1"/>
    <property type="molecule type" value="Genomic_DNA"/>
</dbReference>
<evidence type="ECO:0000256" key="4">
    <source>
        <dbReference type="ARBA" id="ARBA00023172"/>
    </source>
</evidence>
<dbReference type="InterPro" id="IPR006119">
    <property type="entry name" value="Resolv_N"/>
</dbReference>
<feature type="domain" description="Resolvase/invertase-type recombinase catalytic" evidence="7">
    <location>
        <begin position="1"/>
        <end position="139"/>
    </location>
</feature>
<keyword evidence="2" id="KW-0229">DNA integration</keyword>
<dbReference type="GO" id="GO:0003677">
    <property type="term" value="F:DNA binding"/>
    <property type="evidence" value="ECO:0007669"/>
    <property type="project" value="UniProtKB-KW"/>
</dbReference>
<dbReference type="InterPro" id="IPR050639">
    <property type="entry name" value="SSR_resolvase"/>
</dbReference>
<evidence type="ECO:0000256" key="2">
    <source>
        <dbReference type="ARBA" id="ARBA00022908"/>
    </source>
</evidence>
<comment type="similarity">
    <text evidence="1">Belongs to the site-specific recombinase resolvase family.</text>
</comment>
<accession>R4K504</accession>
<dbReference type="AlphaFoldDB" id="R4K504"/>
<keyword evidence="9" id="KW-1185">Reference proteome</keyword>
<evidence type="ECO:0000313" key="8">
    <source>
        <dbReference type="EMBL" id="AGK96791.1"/>
    </source>
</evidence>
<keyword evidence="4" id="KW-0233">DNA recombination</keyword>
<dbReference type="SMART" id="SM00857">
    <property type="entry name" value="Resolvase"/>
    <property type="match status" value="1"/>
</dbReference>
<organism evidence="8 9">
    <name type="scientific">Clostridium pasteurianum BC1</name>
    <dbReference type="NCBI Taxonomy" id="86416"/>
    <lineage>
        <taxon>Bacteria</taxon>
        <taxon>Bacillati</taxon>
        <taxon>Bacillota</taxon>
        <taxon>Clostridia</taxon>
        <taxon>Eubacteriales</taxon>
        <taxon>Clostridiaceae</taxon>
        <taxon>Clostridium</taxon>
    </lineage>
</organism>
<dbReference type="KEGG" id="cpas:Clopa_1891"/>
<dbReference type="PATRIC" id="fig|86416.3.peg.1862"/>
<protein>
    <submittedName>
        <fullName evidence="8">Site-specific recombinase, DNA invertase Pin</fullName>
    </submittedName>
</protein>
<dbReference type="PROSITE" id="PS51736">
    <property type="entry name" value="RECOMBINASES_3"/>
    <property type="match status" value="1"/>
</dbReference>
<dbReference type="Proteomes" id="UP000013523">
    <property type="component" value="Chromosome"/>
</dbReference>
<feature type="active site" description="O-(5'-phospho-DNA)-serine intermediate" evidence="5 6">
    <location>
        <position position="9"/>
    </location>
</feature>
<dbReference type="InterPro" id="IPR036162">
    <property type="entry name" value="Resolvase-like_N_sf"/>
</dbReference>
<dbReference type="Pfam" id="PF00239">
    <property type="entry name" value="Resolvase"/>
    <property type="match status" value="1"/>
</dbReference>
<dbReference type="OrthoDB" id="9797501at2"/>
<dbReference type="PROSITE" id="PS00397">
    <property type="entry name" value="RECOMBINASES_1"/>
    <property type="match status" value="1"/>
</dbReference>
<sequence>MLVGYARVSTEEQNLDRQIDALTKYGVDERNIYQEKITGTKRYREQLDKMIDELKANDIVIVADITRISRSTKDLLNIIEDIKSKGASIKSIKDTWLDTTADNPYNSFLLTVMAGLSQLERDLISQRTKEGLASAKARGREGGRPNKRNDKFDIVKLMCKEGYKIKDIIQQTGLSRSTVYRILKDLEGN</sequence>
<dbReference type="GO" id="GO:0000150">
    <property type="term" value="F:DNA strand exchange activity"/>
    <property type="evidence" value="ECO:0007669"/>
    <property type="project" value="InterPro"/>
</dbReference>
<dbReference type="GO" id="GO:0015074">
    <property type="term" value="P:DNA integration"/>
    <property type="evidence" value="ECO:0007669"/>
    <property type="project" value="UniProtKB-KW"/>
</dbReference>
<dbReference type="SUPFAM" id="SSF53041">
    <property type="entry name" value="Resolvase-like"/>
    <property type="match status" value="1"/>
</dbReference>
<dbReference type="Gene3D" id="1.10.10.60">
    <property type="entry name" value="Homeodomain-like"/>
    <property type="match status" value="1"/>
</dbReference>
<reference evidence="8 9" key="1">
    <citation type="submission" date="2012-01" db="EMBL/GenBank/DDBJ databases">
        <title>Complete sequence of chromosome of Clostridium pasteurianum BC1.</title>
        <authorList>
            <consortium name="US DOE Joint Genome Institute"/>
            <person name="Lucas S."/>
            <person name="Han J."/>
            <person name="Lapidus A."/>
            <person name="Cheng J.-F."/>
            <person name="Goodwin L."/>
            <person name="Pitluck S."/>
            <person name="Peters L."/>
            <person name="Mikhailova N."/>
            <person name="Teshima H."/>
            <person name="Detter J.C."/>
            <person name="Han C."/>
            <person name="Tapia R."/>
            <person name="Land M."/>
            <person name="Hauser L."/>
            <person name="Kyrpides N."/>
            <person name="Ivanova N."/>
            <person name="Pagani I."/>
            <person name="Dunn J."/>
            <person name="Taghavi S."/>
            <person name="Francis A."/>
            <person name="van der Lelie D."/>
            <person name="Woyke T."/>
        </authorList>
    </citation>
    <scope>NUCLEOTIDE SEQUENCE [LARGE SCALE GENOMIC DNA]</scope>
    <source>
        <strain evidence="8 9">BC1</strain>
    </source>
</reference>
<evidence type="ECO:0000259" key="7">
    <source>
        <dbReference type="PROSITE" id="PS51736"/>
    </source>
</evidence>
<evidence type="ECO:0000256" key="3">
    <source>
        <dbReference type="ARBA" id="ARBA00023125"/>
    </source>
</evidence>
<dbReference type="HOGENOM" id="CLU_010686_8_1_9"/>
<dbReference type="RefSeq" id="WP_015615109.1">
    <property type="nucleotide sequence ID" value="NC_021182.1"/>
</dbReference>
<keyword evidence="3" id="KW-0238">DNA-binding</keyword>
<gene>
    <name evidence="8" type="ORF">Clopa_1891</name>
</gene>
<dbReference type="PANTHER" id="PTHR30461:SF2">
    <property type="entry name" value="SERINE RECOMBINASE PINE-RELATED"/>
    <property type="match status" value="1"/>
</dbReference>